<feature type="region of interest" description="Disordered" evidence="1">
    <location>
        <begin position="19"/>
        <end position="109"/>
    </location>
</feature>
<accession>A0ABR0SAN0</accession>
<evidence type="ECO:0000256" key="1">
    <source>
        <dbReference type="SAM" id="MobiDB-lite"/>
    </source>
</evidence>
<name>A0ABR0SAN0_9HYPO</name>
<feature type="compositionally biased region" description="Polar residues" evidence="1">
    <location>
        <begin position="79"/>
        <end position="100"/>
    </location>
</feature>
<comment type="caution">
    <text evidence="2">The sequence shown here is derived from an EMBL/GenBank/DDBJ whole genome shotgun (WGS) entry which is preliminary data.</text>
</comment>
<sequence>MSGFNDQAKLRDALELARSFGIGNDKGPKKKGGGRPNHHPLLPRSSRGPTPAPQSYEDDERRQPAEGDYYYGRPPSKDQPPSNIPLPSQHNYAGLTSFQAPRQEAGGKQAIGSIGLDFLRRADQKTTEIPAQGCEAETSPAPSTVANLPSGVPPESTTPNASAMRGPSFSRTEFPTELSESSSETESPTLKTGGSRPRHANQQRLASNGSLTESVRSEGKLVPGNILDTFFSLVSKNPSLGQEIEDIANRLPNAMNLNAPAKDHSAVLVRQEGSDPKEVNCIGRCTGAGIGVAHEEGCPFHNTPPVEAKAAGLSTADIQQLRPHAATFDPKFNADFYEKLKELKISKRANALGSPPAKTKHNNGPAKGGAKSSRGLATSMWA</sequence>
<feature type="compositionally biased region" description="Basic residues" evidence="1">
    <location>
        <begin position="28"/>
        <end position="38"/>
    </location>
</feature>
<feature type="region of interest" description="Disordered" evidence="1">
    <location>
        <begin position="125"/>
        <end position="216"/>
    </location>
</feature>
<evidence type="ECO:0000313" key="3">
    <source>
        <dbReference type="Proteomes" id="UP001338125"/>
    </source>
</evidence>
<keyword evidence="3" id="KW-1185">Reference proteome</keyword>
<feature type="region of interest" description="Disordered" evidence="1">
    <location>
        <begin position="348"/>
        <end position="382"/>
    </location>
</feature>
<feature type="compositionally biased region" description="Polar residues" evidence="1">
    <location>
        <begin position="202"/>
        <end position="214"/>
    </location>
</feature>
<organism evidence="2 3">
    <name type="scientific">Cladobotryum mycophilum</name>
    <dbReference type="NCBI Taxonomy" id="491253"/>
    <lineage>
        <taxon>Eukaryota</taxon>
        <taxon>Fungi</taxon>
        <taxon>Dikarya</taxon>
        <taxon>Ascomycota</taxon>
        <taxon>Pezizomycotina</taxon>
        <taxon>Sordariomycetes</taxon>
        <taxon>Hypocreomycetidae</taxon>
        <taxon>Hypocreales</taxon>
        <taxon>Hypocreaceae</taxon>
        <taxon>Cladobotryum</taxon>
    </lineage>
</organism>
<gene>
    <name evidence="2" type="ORF">PT974_10542</name>
</gene>
<dbReference type="Proteomes" id="UP001338125">
    <property type="component" value="Unassembled WGS sequence"/>
</dbReference>
<protein>
    <submittedName>
        <fullName evidence="2">Uncharacterized protein</fullName>
    </submittedName>
</protein>
<reference evidence="2 3" key="1">
    <citation type="submission" date="2024-01" db="EMBL/GenBank/DDBJ databases">
        <title>Complete genome of Cladobotryum mycophilum ATHUM6906.</title>
        <authorList>
            <person name="Christinaki A.C."/>
            <person name="Myridakis A.I."/>
            <person name="Kouvelis V.N."/>
        </authorList>
    </citation>
    <scope>NUCLEOTIDE SEQUENCE [LARGE SCALE GENOMIC DNA]</scope>
    <source>
        <strain evidence="2 3">ATHUM6906</strain>
    </source>
</reference>
<feature type="compositionally biased region" description="Low complexity" evidence="1">
    <location>
        <begin position="172"/>
        <end position="192"/>
    </location>
</feature>
<evidence type="ECO:0000313" key="2">
    <source>
        <dbReference type="EMBL" id="KAK5989044.1"/>
    </source>
</evidence>
<dbReference type="EMBL" id="JAVFKD010000015">
    <property type="protein sequence ID" value="KAK5989044.1"/>
    <property type="molecule type" value="Genomic_DNA"/>
</dbReference>
<proteinExistence type="predicted"/>